<gene>
    <name evidence="1" type="ORF">GCL57_08595</name>
</gene>
<sequence>MNKKNNYINLHSIKLQEALKKRDEYFNSLPTEEREVALKFQEFIDNELKKAGNQNNRITILHTLLMNYIIELGTESKSLSHTLLEFSRKIQASNKDESKK</sequence>
<proteinExistence type="predicted"/>
<organism evidence="1 2">
    <name type="scientific">Fluviispira multicolorata</name>
    <dbReference type="NCBI Taxonomy" id="2654512"/>
    <lineage>
        <taxon>Bacteria</taxon>
        <taxon>Pseudomonadati</taxon>
        <taxon>Bdellovibrionota</taxon>
        <taxon>Oligoflexia</taxon>
        <taxon>Silvanigrellales</taxon>
        <taxon>Silvanigrellaceae</taxon>
        <taxon>Fluviispira</taxon>
    </lineage>
</organism>
<dbReference type="EMBL" id="WFLN01000006">
    <property type="protein sequence ID" value="KAB8031016.1"/>
    <property type="molecule type" value="Genomic_DNA"/>
</dbReference>
<accession>A0A833JD07</accession>
<evidence type="ECO:0000313" key="2">
    <source>
        <dbReference type="Proteomes" id="UP000442694"/>
    </source>
</evidence>
<dbReference type="Proteomes" id="UP000442694">
    <property type="component" value="Unassembled WGS sequence"/>
</dbReference>
<keyword evidence="2" id="KW-1185">Reference proteome</keyword>
<name>A0A833JD07_9BACT</name>
<reference evidence="1 2" key="1">
    <citation type="submission" date="2019-10" db="EMBL/GenBank/DDBJ databases">
        <title>New genus of Silvanigrellaceae.</title>
        <authorList>
            <person name="Pitt A."/>
            <person name="Hahn M.W."/>
        </authorList>
    </citation>
    <scope>NUCLEOTIDE SEQUENCE [LARGE SCALE GENOMIC DNA]</scope>
    <source>
        <strain evidence="1 2">33A1-SZDP</strain>
    </source>
</reference>
<protein>
    <submittedName>
        <fullName evidence="1">Uncharacterized protein</fullName>
    </submittedName>
</protein>
<dbReference type="RefSeq" id="WP_152212942.1">
    <property type="nucleotide sequence ID" value="NZ_WFLN01000006.1"/>
</dbReference>
<comment type="caution">
    <text evidence="1">The sequence shown here is derived from an EMBL/GenBank/DDBJ whole genome shotgun (WGS) entry which is preliminary data.</text>
</comment>
<dbReference type="AlphaFoldDB" id="A0A833JD07"/>
<evidence type="ECO:0000313" key="1">
    <source>
        <dbReference type="EMBL" id="KAB8031016.1"/>
    </source>
</evidence>